<dbReference type="EMBL" id="CP118378">
    <property type="protein sequence ID" value="WFD44183.1"/>
    <property type="molecule type" value="Genomic_DNA"/>
</dbReference>
<dbReference type="PANTHER" id="PTHR11247:SF1">
    <property type="entry name" value="DOLICHYLDIPHOSPHATASE 1"/>
    <property type="match status" value="1"/>
</dbReference>
<evidence type="ECO:0000313" key="8">
    <source>
        <dbReference type="EMBL" id="WFD44183.1"/>
    </source>
</evidence>
<dbReference type="GO" id="GO:0006487">
    <property type="term" value="P:protein N-linked glycosylation"/>
    <property type="evidence" value="ECO:0007669"/>
    <property type="project" value="UniProtKB-UniRule"/>
</dbReference>
<dbReference type="Gene3D" id="3.40.140.10">
    <property type="entry name" value="Cytidine Deaminase, domain 2"/>
    <property type="match status" value="1"/>
</dbReference>
<reference evidence="8" key="1">
    <citation type="submission" date="2023-02" db="EMBL/GenBank/DDBJ databases">
        <title>Mating type loci evolution in Malassezia.</title>
        <authorList>
            <person name="Coelho M.A."/>
        </authorList>
    </citation>
    <scope>NUCLEOTIDE SEQUENCE</scope>
    <source>
        <strain evidence="8">CBS 14136</strain>
    </source>
</reference>
<evidence type="ECO:0000256" key="5">
    <source>
        <dbReference type="ARBA" id="ARBA00023136"/>
    </source>
</evidence>
<dbReference type="EC" id="3.6.1.43" evidence="6"/>
<feature type="transmembrane region" description="Helical" evidence="6">
    <location>
        <begin position="94"/>
        <end position="112"/>
    </location>
</feature>
<comment type="pathway">
    <text evidence="6">Protein modification; protein glycosylation.</text>
</comment>
<keyword evidence="9" id="KW-1185">Reference proteome</keyword>
<evidence type="ECO:0000256" key="2">
    <source>
        <dbReference type="ARBA" id="ARBA00022692"/>
    </source>
</evidence>
<evidence type="ECO:0000259" key="7">
    <source>
        <dbReference type="SMART" id="SM00014"/>
    </source>
</evidence>
<protein>
    <recommendedName>
        <fullName evidence="6">Dolichyldiphosphatase</fullName>
        <ecNumber evidence="6">3.6.1.43</ecNumber>
    </recommendedName>
</protein>
<dbReference type="InterPro" id="IPR000326">
    <property type="entry name" value="PAP2/HPO"/>
</dbReference>
<comment type="subcellular location">
    <subcellularLocation>
        <location evidence="6">Endoplasmic reticulum membrane</location>
        <topology evidence="6">Multi-pass membrane protein</topology>
    </subcellularLocation>
    <subcellularLocation>
        <location evidence="1">Membrane</location>
        <topology evidence="1">Multi-pass membrane protein</topology>
    </subcellularLocation>
</comment>
<evidence type="ECO:0000313" key="9">
    <source>
        <dbReference type="Proteomes" id="UP001214628"/>
    </source>
</evidence>
<dbReference type="Pfam" id="PF18785">
    <property type="entry name" value="Inv-AAD"/>
    <property type="match status" value="1"/>
</dbReference>
<dbReference type="PANTHER" id="PTHR11247">
    <property type="entry name" value="PALMITOYL-PROTEIN THIOESTERASE/DOLICHYLDIPHOSPHATASE 1"/>
    <property type="match status" value="1"/>
</dbReference>
<accession>A0AAF0FGJ9</accession>
<feature type="transmembrane region" description="Helical" evidence="6">
    <location>
        <begin position="159"/>
        <end position="178"/>
    </location>
</feature>
<comment type="function">
    <text evidence="6">Required for efficient N-glycosylation. Necessary for maintaining optimal levels of dolichol-linked oligosaccharides. Hydrolyzes dolichyl pyrophosphate at a very high rate and dolichyl monophosphate at a much lower rate. Does not act on phosphatidate.</text>
</comment>
<keyword evidence="5 6" id="KW-0472">Membrane</keyword>
<dbReference type="GO" id="GO:0005789">
    <property type="term" value="C:endoplasmic reticulum membrane"/>
    <property type="evidence" value="ECO:0007669"/>
    <property type="project" value="UniProtKB-SubCell"/>
</dbReference>
<dbReference type="Pfam" id="PF01569">
    <property type="entry name" value="PAP2"/>
    <property type="match status" value="1"/>
</dbReference>
<dbReference type="InterPro" id="IPR036938">
    <property type="entry name" value="PAP2/HPO_sf"/>
</dbReference>
<keyword evidence="4 6" id="KW-1133">Transmembrane helix</keyword>
<dbReference type="GO" id="GO:0008610">
    <property type="term" value="P:lipid biosynthetic process"/>
    <property type="evidence" value="ECO:0007669"/>
    <property type="project" value="TreeGrafter"/>
</dbReference>
<comment type="catalytic activity">
    <reaction evidence="6">
        <text>a di-trans,poly-cis-dolichyl diphosphate + H2O = a di-trans,poly-cis-dolichyl phosphate + phosphate + H(+)</text>
        <dbReference type="Rhea" id="RHEA:14385"/>
        <dbReference type="Rhea" id="RHEA-COMP:19498"/>
        <dbReference type="Rhea" id="RHEA-COMP:19506"/>
        <dbReference type="ChEBI" id="CHEBI:15377"/>
        <dbReference type="ChEBI" id="CHEBI:15378"/>
        <dbReference type="ChEBI" id="CHEBI:43474"/>
        <dbReference type="ChEBI" id="CHEBI:57497"/>
        <dbReference type="ChEBI" id="CHEBI:57683"/>
        <dbReference type="EC" id="3.6.1.43"/>
    </reaction>
</comment>
<name>A0AAF0FGJ9_9BASI</name>
<dbReference type="Gene3D" id="1.20.144.10">
    <property type="entry name" value="Phosphatidic acid phosphatase type 2/haloperoxidase"/>
    <property type="match status" value="1"/>
</dbReference>
<gene>
    <name evidence="8" type="ORF">MPSI1_002849</name>
</gene>
<dbReference type="InterPro" id="IPR016193">
    <property type="entry name" value="Cytidine_deaminase-like"/>
</dbReference>
<comment type="similarity">
    <text evidence="6">Belongs to the dolichyldiphosphatase family.</text>
</comment>
<feature type="transmembrane region" description="Helical" evidence="6">
    <location>
        <begin position="28"/>
        <end position="48"/>
    </location>
</feature>
<evidence type="ECO:0000256" key="3">
    <source>
        <dbReference type="ARBA" id="ARBA00022801"/>
    </source>
</evidence>
<keyword evidence="3 6" id="KW-0378">Hydrolase</keyword>
<dbReference type="InterPro" id="IPR039667">
    <property type="entry name" value="Dolichyldiphosphatase_PAP2"/>
</dbReference>
<evidence type="ECO:0000256" key="4">
    <source>
        <dbReference type="ARBA" id="ARBA00022989"/>
    </source>
</evidence>
<evidence type="ECO:0000256" key="6">
    <source>
        <dbReference type="RuleBase" id="RU367078"/>
    </source>
</evidence>
<organism evidence="8 9">
    <name type="scientific">Malassezia psittaci</name>
    <dbReference type="NCBI Taxonomy" id="1821823"/>
    <lineage>
        <taxon>Eukaryota</taxon>
        <taxon>Fungi</taxon>
        <taxon>Dikarya</taxon>
        <taxon>Basidiomycota</taxon>
        <taxon>Ustilaginomycotina</taxon>
        <taxon>Malasseziomycetes</taxon>
        <taxon>Malasseziales</taxon>
        <taxon>Malasseziaceae</taxon>
        <taxon>Malassezia</taxon>
    </lineage>
</organism>
<dbReference type="SUPFAM" id="SSF53927">
    <property type="entry name" value="Cytidine deaminase-like"/>
    <property type="match status" value="1"/>
</dbReference>
<feature type="transmembrane region" description="Helical" evidence="6">
    <location>
        <begin position="133"/>
        <end position="153"/>
    </location>
</feature>
<dbReference type="AlphaFoldDB" id="A0AAF0FGJ9"/>
<keyword evidence="6" id="KW-0256">Endoplasmic reticulum</keyword>
<dbReference type="GO" id="GO:0006139">
    <property type="term" value="P:nucleobase-containing compound metabolic process"/>
    <property type="evidence" value="ECO:0007669"/>
    <property type="project" value="UniProtKB-ARBA"/>
</dbReference>
<feature type="domain" description="Phosphatidic acid phosphatase type 2/haloperoxidase" evidence="7">
    <location>
        <begin position="55"/>
        <end position="176"/>
    </location>
</feature>
<dbReference type="CDD" id="cd03382">
    <property type="entry name" value="PAP2_dolichyldiphosphatase"/>
    <property type="match status" value="1"/>
</dbReference>
<proteinExistence type="inferred from homology"/>
<sequence>MGWIVGQPLTAYDLTYVQYSSYDPYGPYWAFVTLSPVLVLTVYVGVFLQRREITYLNALVGQVLCEMINSRLKARFQQKRPTDILGSGYGMPSSHSQFSGFFVAFWVLHLLVHWPRNNTSSCRSLFTRQIDQSVSVCLIIMLGALTCYSRHYLVYHTPAQILVGSSLGVLLGTVYYIVTEYLPRAQPRRAWIAKARNVLYTSFLGKALRLRDSWSVWPSDIEDRIYTQWIEHWQNQSSVQTAAVDGCNTAHISMMLLALQEADHCEPVSTAFSVGCVIAAASNTLRHPTESLNSTDPFEPVPLFTGFSRELPGNTHAEECALEKLARYCKKTPELTEVNHTQARCNSSLELLLYTTMEPCSKRLSGNQPCVDRILHFNANPPLTTAAWLAQAIKIDGASMIQADNVLRPLKISLVVQGVNEPQDFVLCEGQRRLRNAQLQVLTAKPQHSPLALGIFLPPMDSIRIHASSPSASNWLEDACLRMAKKGHAS</sequence>
<dbReference type="Proteomes" id="UP001214628">
    <property type="component" value="Chromosome 4"/>
</dbReference>
<evidence type="ECO:0000256" key="1">
    <source>
        <dbReference type="ARBA" id="ARBA00004141"/>
    </source>
</evidence>
<keyword evidence="2 6" id="KW-0812">Transmembrane</keyword>
<dbReference type="SMART" id="SM00014">
    <property type="entry name" value="acidPPc"/>
    <property type="match status" value="1"/>
</dbReference>
<dbReference type="GO" id="GO:0047874">
    <property type="term" value="F:dolichyldiphosphatase activity"/>
    <property type="evidence" value="ECO:0007669"/>
    <property type="project" value="UniProtKB-UniRule"/>
</dbReference>
<dbReference type="SUPFAM" id="SSF48317">
    <property type="entry name" value="Acid phosphatase/Vanadium-dependent haloperoxidase"/>
    <property type="match status" value="1"/>
</dbReference>